<dbReference type="Proteomes" id="UP000735302">
    <property type="component" value="Unassembled WGS sequence"/>
</dbReference>
<comment type="caution">
    <text evidence="1">The sequence shown here is derived from an EMBL/GenBank/DDBJ whole genome shotgun (WGS) entry which is preliminary data.</text>
</comment>
<accession>A0AAV4CM26</accession>
<dbReference type="AlphaFoldDB" id="A0AAV4CM26"/>
<protein>
    <submittedName>
        <fullName evidence="1">Uncharacterized protein</fullName>
    </submittedName>
</protein>
<keyword evidence="2" id="KW-1185">Reference proteome</keyword>
<sequence length="85" mass="9678">MNYERPSLRCGASYRACSGNRECGTPTRAAAESDFLHGLIIRAYSPLTMNWSQTFGPSLIRPGRWWQLAFKPATERSLRIAVRHH</sequence>
<organism evidence="1 2">
    <name type="scientific">Plakobranchus ocellatus</name>
    <dbReference type="NCBI Taxonomy" id="259542"/>
    <lineage>
        <taxon>Eukaryota</taxon>
        <taxon>Metazoa</taxon>
        <taxon>Spiralia</taxon>
        <taxon>Lophotrochozoa</taxon>
        <taxon>Mollusca</taxon>
        <taxon>Gastropoda</taxon>
        <taxon>Heterobranchia</taxon>
        <taxon>Euthyneura</taxon>
        <taxon>Panpulmonata</taxon>
        <taxon>Sacoglossa</taxon>
        <taxon>Placobranchoidea</taxon>
        <taxon>Plakobranchidae</taxon>
        <taxon>Plakobranchus</taxon>
    </lineage>
</organism>
<dbReference type="EMBL" id="BLXT01006579">
    <property type="protein sequence ID" value="GFO32293.1"/>
    <property type="molecule type" value="Genomic_DNA"/>
</dbReference>
<gene>
    <name evidence="1" type="ORF">PoB_005879800</name>
</gene>
<evidence type="ECO:0000313" key="1">
    <source>
        <dbReference type="EMBL" id="GFO32293.1"/>
    </source>
</evidence>
<proteinExistence type="predicted"/>
<name>A0AAV4CM26_9GAST</name>
<evidence type="ECO:0000313" key="2">
    <source>
        <dbReference type="Proteomes" id="UP000735302"/>
    </source>
</evidence>
<reference evidence="1 2" key="1">
    <citation type="journal article" date="2021" name="Elife">
        <title>Chloroplast acquisition without the gene transfer in kleptoplastic sea slugs, Plakobranchus ocellatus.</title>
        <authorList>
            <person name="Maeda T."/>
            <person name="Takahashi S."/>
            <person name="Yoshida T."/>
            <person name="Shimamura S."/>
            <person name="Takaki Y."/>
            <person name="Nagai Y."/>
            <person name="Toyoda A."/>
            <person name="Suzuki Y."/>
            <person name="Arimoto A."/>
            <person name="Ishii H."/>
            <person name="Satoh N."/>
            <person name="Nishiyama T."/>
            <person name="Hasebe M."/>
            <person name="Maruyama T."/>
            <person name="Minagawa J."/>
            <person name="Obokata J."/>
            <person name="Shigenobu S."/>
        </authorList>
    </citation>
    <scope>NUCLEOTIDE SEQUENCE [LARGE SCALE GENOMIC DNA]</scope>
</reference>